<dbReference type="GO" id="GO:0003677">
    <property type="term" value="F:DNA binding"/>
    <property type="evidence" value="ECO:0007669"/>
    <property type="project" value="UniProtKB-UniRule"/>
</dbReference>
<dbReference type="InterPro" id="IPR040465">
    <property type="entry name" value="CtsR_N"/>
</dbReference>
<evidence type="ECO:0000259" key="10">
    <source>
        <dbReference type="Pfam" id="PF05848"/>
    </source>
</evidence>
<evidence type="ECO:0000256" key="1">
    <source>
        <dbReference type="ARBA" id="ARBA00002097"/>
    </source>
</evidence>
<comment type="function">
    <text evidence="1">Negative regulator of clpC, clpB and clpP transcription by binding directly and specifically to their promoter region.</text>
</comment>
<protein>
    <recommendedName>
        <fullName evidence="3 9">Transcriptional regulator CtsR</fullName>
    </recommendedName>
</protein>
<evidence type="ECO:0000256" key="5">
    <source>
        <dbReference type="ARBA" id="ARBA00023015"/>
    </source>
</evidence>
<keyword evidence="5 9" id="KW-0805">Transcription regulation</keyword>
<evidence type="ECO:0000256" key="7">
    <source>
        <dbReference type="ARBA" id="ARBA00023125"/>
    </source>
</evidence>
<dbReference type="InterPro" id="IPR041908">
    <property type="entry name" value="CtsR_C_sf"/>
</dbReference>
<dbReference type="PIRSF" id="PIRSF010607">
    <property type="entry name" value="Txn_repr_CtsR"/>
    <property type="match status" value="1"/>
</dbReference>
<evidence type="ECO:0000256" key="2">
    <source>
        <dbReference type="ARBA" id="ARBA00010189"/>
    </source>
</evidence>
<dbReference type="RefSeq" id="WP_091475226.1">
    <property type="nucleotide sequence ID" value="NZ_FOIT01000004.1"/>
</dbReference>
<evidence type="ECO:0000313" key="12">
    <source>
        <dbReference type="EMBL" id="SEW06306.1"/>
    </source>
</evidence>
<dbReference type="Gene3D" id="1.10.1200.150">
    <property type="entry name" value="Transcriptional regulator CtsR, C-terminal domain"/>
    <property type="match status" value="1"/>
</dbReference>
<evidence type="ECO:0000256" key="3">
    <source>
        <dbReference type="ARBA" id="ARBA00014129"/>
    </source>
</evidence>
<dbReference type="EMBL" id="FOIT01000004">
    <property type="protein sequence ID" value="SEW06306.1"/>
    <property type="molecule type" value="Genomic_DNA"/>
</dbReference>
<dbReference type="InterPro" id="IPR041473">
    <property type="entry name" value="CtsR_C"/>
</dbReference>
<organism evidence="12 13">
    <name type="scientific">Aliicoccus persicus</name>
    <dbReference type="NCBI Taxonomy" id="930138"/>
    <lineage>
        <taxon>Bacteria</taxon>
        <taxon>Bacillati</taxon>
        <taxon>Bacillota</taxon>
        <taxon>Bacilli</taxon>
        <taxon>Bacillales</taxon>
        <taxon>Staphylococcaceae</taxon>
        <taxon>Aliicoccus</taxon>
    </lineage>
</organism>
<evidence type="ECO:0000256" key="9">
    <source>
        <dbReference type="PIRNR" id="PIRNR010607"/>
    </source>
</evidence>
<dbReference type="Proteomes" id="UP000243605">
    <property type="component" value="Unassembled WGS sequence"/>
</dbReference>
<evidence type="ECO:0000259" key="11">
    <source>
        <dbReference type="Pfam" id="PF17727"/>
    </source>
</evidence>
<sequence>MRNMSDIIESYLKELIKKSQQEVVEIKRAHIAEKFDCVPSQLNYVIKTRFTTEHGYLVESKRGGGGYIRITKIETHNQAEYLAHLKQVIGKSVSQQKGEHIVQSMLENDVITEKEAKIILTAIHRETLIIDLPYRDRLRAHILTNIVNVILYSEESE</sequence>
<keyword evidence="8 9" id="KW-0804">Transcription</keyword>
<dbReference type="InterPro" id="IPR008463">
    <property type="entry name" value="CtsR"/>
</dbReference>
<reference evidence="12 13" key="1">
    <citation type="submission" date="2016-10" db="EMBL/GenBank/DDBJ databases">
        <authorList>
            <person name="Varghese N."/>
            <person name="Submissions S."/>
        </authorList>
    </citation>
    <scope>NUCLEOTIDE SEQUENCE [LARGE SCALE GENOMIC DNA]</scope>
    <source>
        <strain evidence="12 13">IBRC-M10081</strain>
    </source>
</reference>
<accession>A0A662Z607</accession>
<dbReference type="FunFam" id="3.30.56.130:FF:000001">
    <property type="entry name" value="Transcriptional regulator CtsR"/>
    <property type="match status" value="1"/>
</dbReference>
<evidence type="ECO:0000313" key="13">
    <source>
        <dbReference type="Proteomes" id="UP000243605"/>
    </source>
</evidence>
<dbReference type="Gene3D" id="3.30.56.130">
    <property type="entry name" value="Transcriptional regulator CtsR, winged HTH domain"/>
    <property type="match status" value="1"/>
</dbReference>
<evidence type="ECO:0000256" key="6">
    <source>
        <dbReference type="ARBA" id="ARBA00023016"/>
    </source>
</evidence>
<comment type="similarity">
    <text evidence="2 9">Belongs to the CtsR family.</text>
</comment>
<dbReference type="InterPro" id="IPR041902">
    <property type="entry name" value="CtsR_N_sf"/>
</dbReference>
<dbReference type="GO" id="GO:0006355">
    <property type="term" value="P:regulation of DNA-templated transcription"/>
    <property type="evidence" value="ECO:0007669"/>
    <property type="project" value="UniProtKB-UniRule"/>
</dbReference>
<evidence type="ECO:0000256" key="8">
    <source>
        <dbReference type="ARBA" id="ARBA00023163"/>
    </source>
</evidence>
<dbReference type="AlphaFoldDB" id="A0A662Z607"/>
<keyword evidence="4 9" id="KW-0678">Repressor</keyword>
<proteinExistence type="inferred from homology"/>
<gene>
    <name evidence="12" type="ORF">SAMN05192557_1427</name>
</gene>
<evidence type="ECO:0000256" key="4">
    <source>
        <dbReference type="ARBA" id="ARBA00022491"/>
    </source>
</evidence>
<dbReference type="Pfam" id="PF05848">
    <property type="entry name" value="CtsR"/>
    <property type="match status" value="1"/>
</dbReference>
<dbReference type="Pfam" id="PF17727">
    <property type="entry name" value="CtsR_C"/>
    <property type="match status" value="1"/>
</dbReference>
<feature type="domain" description="CtsR N-terminal HTH" evidence="10">
    <location>
        <begin position="3"/>
        <end position="74"/>
    </location>
</feature>
<dbReference type="OrthoDB" id="1680813at2"/>
<keyword evidence="7 9" id="KW-0238">DNA-binding</keyword>
<keyword evidence="6" id="KW-0346">Stress response</keyword>
<name>A0A662Z607_9STAP</name>
<keyword evidence="13" id="KW-1185">Reference proteome</keyword>
<feature type="domain" description="CtsR C-terminal dimerization" evidence="11">
    <location>
        <begin position="78"/>
        <end position="147"/>
    </location>
</feature>